<proteinExistence type="predicted"/>
<sequence>MKERRLRLRNSLVKYGFIKILELEFGIYLKEHETEKIELAETCIEVYDSVEDFYKATGWQRDNPEEANLEYLLKHRVLVEIQGKMWYFSRIRYEDGLKKLMKQDCT</sequence>
<reference evidence="1" key="1">
    <citation type="journal article" date="2020" name="Cell Host Microbe">
        <title>Functional and Genomic Variation between Human-Derived Isolates of Lachnospiraceae Reveals Inter- and Intra-Species Diversity.</title>
        <authorList>
            <person name="Sorbara M.T."/>
            <person name="Littmann E.R."/>
            <person name="Fontana E."/>
            <person name="Moody T.U."/>
            <person name="Kohout C.E."/>
            <person name="Gjonbalaj M."/>
            <person name="Eaton V."/>
            <person name="Seok R."/>
            <person name="Leiner I.M."/>
            <person name="Pamer E.G."/>
        </authorList>
    </citation>
    <scope>NUCLEOTIDE SEQUENCE</scope>
    <source>
        <strain evidence="1">MSK.15.32</strain>
    </source>
</reference>
<comment type="caution">
    <text evidence="1">The sequence shown here is derived from an EMBL/GenBank/DDBJ whole genome shotgun (WGS) entry which is preliminary data.</text>
</comment>
<protein>
    <submittedName>
        <fullName evidence="1">Uncharacterized protein</fullName>
    </submittedName>
</protein>
<evidence type="ECO:0000313" key="1">
    <source>
        <dbReference type="EMBL" id="NSI57509.1"/>
    </source>
</evidence>
<accession>A0AAJ3FCL5</accession>
<dbReference type="AlphaFoldDB" id="A0AAJ3FCL5"/>
<evidence type="ECO:0000313" key="2">
    <source>
        <dbReference type="Proteomes" id="UP001296580"/>
    </source>
</evidence>
<dbReference type="Proteomes" id="UP001296580">
    <property type="component" value="Unassembled WGS sequence"/>
</dbReference>
<organism evidence="1 2">
    <name type="scientific">Mediterraneibacter gnavus</name>
    <name type="common">Ruminococcus gnavus</name>
    <dbReference type="NCBI Taxonomy" id="33038"/>
    <lineage>
        <taxon>Bacteria</taxon>
        <taxon>Bacillati</taxon>
        <taxon>Bacillota</taxon>
        <taxon>Clostridia</taxon>
        <taxon>Lachnospirales</taxon>
        <taxon>Lachnospiraceae</taxon>
        <taxon>Mediterraneibacter</taxon>
    </lineage>
</organism>
<gene>
    <name evidence="1" type="ORF">G4993_03725</name>
</gene>
<reference evidence="1" key="2">
    <citation type="submission" date="2020-02" db="EMBL/GenBank/DDBJ databases">
        <authorList>
            <person name="Littmann E."/>
            <person name="Sorbara M."/>
        </authorList>
    </citation>
    <scope>NUCLEOTIDE SEQUENCE</scope>
    <source>
        <strain evidence="1">MSK.15.32</strain>
    </source>
</reference>
<dbReference type="EMBL" id="JAAIRV010000004">
    <property type="protein sequence ID" value="NSI57509.1"/>
    <property type="molecule type" value="Genomic_DNA"/>
</dbReference>
<name>A0AAJ3FCL5_MEDGN</name>